<dbReference type="Proteomes" id="UP000507954">
    <property type="component" value="Unassembled WGS sequence"/>
</dbReference>
<accession>A0A508X9F8</accession>
<proteinExistence type="predicted"/>
<dbReference type="EMBL" id="CABFNB010000161">
    <property type="protein sequence ID" value="VTZ65705.1"/>
    <property type="molecule type" value="Genomic_DNA"/>
</dbReference>
<gene>
    <name evidence="1" type="ORF">EMEDMD4_90197</name>
</gene>
<dbReference type="AlphaFoldDB" id="A0A508X9F8"/>
<organism evidence="1">
    <name type="scientific">Sinorhizobium medicae</name>
    <dbReference type="NCBI Taxonomy" id="110321"/>
    <lineage>
        <taxon>Bacteria</taxon>
        <taxon>Pseudomonadati</taxon>
        <taxon>Pseudomonadota</taxon>
        <taxon>Alphaproteobacteria</taxon>
        <taxon>Hyphomicrobiales</taxon>
        <taxon>Rhizobiaceae</taxon>
        <taxon>Sinorhizobium/Ensifer group</taxon>
        <taxon>Sinorhizobium</taxon>
    </lineage>
</organism>
<name>A0A508X9F8_9HYPH</name>
<evidence type="ECO:0000313" key="1">
    <source>
        <dbReference type="EMBL" id="VTZ65705.1"/>
    </source>
</evidence>
<reference evidence="1" key="1">
    <citation type="submission" date="2019-06" db="EMBL/GenBank/DDBJ databases">
        <authorList>
            <person name="Le Quere A."/>
            <person name="Colella S."/>
        </authorList>
    </citation>
    <scope>NUCLEOTIDE SEQUENCE</scope>
    <source>
        <strain evidence="1">EmedicaeMD41</strain>
    </source>
</reference>
<protein>
    <submittedName>
        <fullName evidence="1">Uncharacterized protein</fullName>
    </submittedName>
</protein>
<sequence length="201" mass="22391">MAPEKGQVLRRRWKGRRTGAEETSAIFDYLLKLLLRAVFARAARTVVAVATVRTRTTIVTRATAFAARTVVAVALLHHRGRAFLVLVDGDRHVAQDVFVDAHLTLDFVDGRCRRIDVHENVVGLAVLLDAIGEGLQAPVLDAANFAAVRFDHTLVLLDETVDLLRRDILPSEEYVFIKSHCGLPFLRYQPGPRRLSLNDCS</sequence>